<organism evidence="1 2">
    <name type="scientific">Clostridium putrefaciens</name>
    <dbReference type="NCBI Taxonomy" id="99675"/>
    <lineage>
        <taxon>Bacteria</taxon>
        <taxon>Bacillati</taxon>
        <taxon>Bacillota</taxon>
        <taxon>Clostridia</taxon>
        <taxon>Eubacteriales</taxon>
        <taxon>Clostridiaceae</taxon>
        <taxon>Clostridium</taxon>
    </lineage>
</organism>
<reference evidence="1 2" key="1">
    <citation type="submission" date="2018-06" db="EMBL/GenBank/DDBJ databases">
        <authorList>
            <consortium name="Pathogen Informatics"/>
            <person name="Doyle S."/>
        </authorList>
    </citation>
    <scope>NUCLEOTIDE SEQUENCE [LARGE SCALE GENOMIC DNA]</scope>
    <source>
        <strain evidence="1 2">NCTC9836</strain>
    </source>
</reference>
<accession>A0A381J6Z8</accession>
<sequence length="552" mass="63146">MDENFKELLGKFKEQLTEGCYENEVDTMTVIEDSNPTLTKDSRKYKESKKRIFKQQISISNAESIINTIKDTKYYNIGNLRDYKGEVRSKAERTIISGENPIEMLVYGIKGLHGNELFINAVRDVVKELYLDYSDDVIGCYKSILLNWNWNDCLEFVLKSISESYITDLADEVYYVLENNNILRENAVNTLVAINSTKHYDSMINLLCTDNNSTGAEFEIIGKSLKSFVKADNDNTYYVYKAYISLSVPSPIKNILIGIVRTNLNKRILDDIEALLKDYKISIRESNKIMDLLKKCKERNRRGEKVKNEKVMEILNTALTYNHLNKGRIEIALGADIPDIQNEIIFDTTRSIRERANAIIAMSLHIDDISLKSLQDESDVMNVIVSSVRVQRGYINSLIPLFQFIVQKDEGDMVSIEATNQIKRLRGLKDENLNNQLMKVAEGLLQDDSDQNTRNVMKILDLFSSGIPSDVVGSLYLDKLKNTKQSKVKIRILEFYKKEYNRFSTEIKNKISESVILCTREKSISNVAMDCLKSINAYVDSTPGVKKDEGNI</sequence>
<protein>
    <submittedName>
        <fullName evidence="1">Uncharacterized protein</fullName>
    </submittedName>
</protein>
<dbReference type="RefSeq" id="WP_115640264.1">
    <property type="nucleotide sequence ID" value="NZ_UFWZ01000001.1"/>
</dbReference>
<dbReference type="OrthoDB" id="1729541at2"/>
<dbReference type="Proteomes" id="UP000254664">
    <property type="component" value="Unassembled WGS sequence"/>
</dbReference>
<name>A0A381J6Z8_9CLOT</name>
<evidence type="ECO:0000313" key="1">
    <source>
        <dbReference type="EMBL" id="SUY45775.1"/>
    </source>
</evidence>
<dbReference type="EMBL" id="UFWZ01000001">
    <property type="protein sequence ID" value="SUY45775.1"/>
    <property type="molecule type" value="Genomic_DNA"/>
</dbReference>
<keyword evidence="2" id="KW-1185">Reference proteome</keyword>
<gene>
    <name evidence="1" type="ORF">NCTC9836_00439</name>
</gene>
<proteinExistence type="predicted"/>
<dbReference type="AlphaFoldDB" id="A0A381J6Z8"/>
<evidence type="ECO:0000313" key="2">
    <source>
        <dbReference type="Proteomes" id="UP000254664"/>
    </source>
</evidence>